<reference evidence="1 2" key="1">
    <citation type="submission" date="2013-02" db="EMBL/GenBank/DDBJ databases">
        <authorList>
            <person name="Harkins D.M."/>
            <person name="Durkin A.S."/>
            <person name="Brinkac L.M."/>
            <person name="Haft D.H."/>
            <person name="Selengut J.D."/>
            <person name="Sanka R."/>
            <person name="DePew J."/>
            <person name="Purushe J."/>
            <person name="Tulsiani S.M."/>
            <person name="Graham G.C."/>
            <person name="Burns M.-A."/>
            <person name="Dohnt M.F."/>
            <person name="Smythe L.D."/>
            <person name="McKay D.B."/>
            <person name="Craig S.B."/>
            <person name="Vinetz J.M."/>
            <person name="Sutton G.G."/>
            <person name="Nierman W.C."/>
            <person name="Fouts D.E."/>
        </authorList>
    </citation>
    <scope>NUCLEOTIDE SEQUENCE [LARGE SCALE GENOMIC DNA]</scope>
    <source>
        <strain evidence="1 2">LT2050</strain>
    </source>
</reference>
<gene>
    <name evidence="1" type="ORF">LEP1GSC150_1989</name>
</gene>
<name>M3G5L0_LEPIT</name>
<sequence length="48" mass="5910">MHLSNKYHSILERPYEYKIVGFNFQDDLNDFQNSFIELTLQKNLILRY</sequence>
<comment type="caution">
    <text evidence="1">The sequence shown here is derived from an EMBL/GenBank/DDBJ whole genome shotgun (WGS) entry which is preliminary data.</text>
</comment>
<evidence type="ECO:0000313" key="2">
    <source>
        <dbReference type="Proteomes" id="UP000011778"/>
    </source>
</evidence>
<proteinExistence type="predicted"/>
<dbReference type="EMBL" id="AFMD02000406">
    <property type="protein sequence ID" value="EMG20520.1"/>
    <property type="molecule type" value="Genomic_DNA"/>
</dbReference>
<dbReference type="Proteomes" id="UP000011778">
    <property type="component" value="Unassembled WGS sequence"/>
</dbReference>
<accession>M3G5L0</accession>
<dbReference type="AlphaFoldDB" id="M3G5L0"/>
<organism evidence="1 2">
    <name type="scientific">Leptospira interrogans serovar Copenhageni str. LT2050</name>
    <dbReference type="NCBI Taxonomy" id="1001598"/>
    <lineage>
        <taxon>Bacteria</taxon>
        <taxon>Pseudomonadati</taxon>
        <taxon>Spirochaetota</taxon>
        <taxon>Spirochaetia</taxon>
        <taxon>Leptospirales</taxon>
        <taxon>Leptospiraceae</taxon>
        <taxon>Leptospira</taxon>
    </lineage>
</organism>
<evidence type="ECO:0000313" key="1">
    <source>
        <dbReference type="EMBL" id="EMG20520.1"/>
    </source>
</evidence>
<protein>
    <submittedName>
        <fullName evidence="1">Uncharacterized protein</fullName>
    </submittedName>
</protein>